<evidence type="ECO:0000256" key="2">
    <source>
        <dbReference type="ARBA" id="ARBA00022695"/>
    </source>
</evidence>
<evidence type="ECO:0000256" key="5">
    <source>
        <dbReference type="ARBA" id="ARBA00022842"/>
    </source>
</evidence>
<feature type="domain" description="PII-uridylyltransferase/Glutamine-synthetase adenylyltransferase" evidence="8">
    <location>
        <begin position="176"/>
        <end position="314"/>
    </location>
</feature>
<dbReference type="CDD" id="cd05401">
    <property type="entry name" value="NT_GlnE_GlnD_like"/>
    <property type="match status" value="2"/>
</dbReference>
<dbReference type="AlphaFoldDB" id="A0A6J6N8B0"/>
<keyword evidence="1" id="KW-0808">Transferase</keyword>
<protein>
    <submittedName>
        <fullName evidence="9">Unannotated protein</fullName>
    </submittedName>
</protein>
<dbReference type="InterPro" id="IPR043519">
    <property type="entry name" value="NT_sf"/>
</dbReference>
<feature type="domain" description="Glutamate-ammonia ligase adenylyltransferase repeated" evidence="7">
    <location>
        <begin position="426"/>
        <end position="653"/>
    </location>
</feature>
<dbReference type="Pfam" id="PF08335">
    <property type="entry name" value="GlnD_UR_UTase"/>
    <property type="match status" value="2"/>
</dbReference>
<evidence type="ECO:0000259" key="7">
    <source>
        <dbReference type="Pfam" id="PF03710"/>
    </source>
</evidence>
<dbReference type="Gene3D" id="3.30.460.10">
    <property type="entry name" value="Beta Polymerase, domain 2"/>
    <property type="match status" value="2"/>
</dbReference>
<keyword evidence="6" id="KW-0511">Multifunctional enzyme</keyword>
<dbReference type="GO" id="GO:0000820">
    <property type="term" value="P:regulation of glutamine family amino acid metabolic process"/>
    <property type="evidence" value="ECO:0007669"/>
    <property type="project" value="TreeGrafter"/>
</dbReference>
<dbReference type="PANTHER" id="PTHR30621">
    <property type="entry name" value="GLUTAMINE SYNTHETASE ADENYLYLTRANSFERASE"/>
    <property type="match status" value="1"/>
</dbReference>
<keyword evidence="2" id="KW-0548">Nucleotidyltransferase</keyword>
<keyword evidence="3" id="KW-0547">Nucleotide-binding</keyword>
<dbReference type="GO" id="GO:0005524">
    <property type="term" value="F:ATP binding"/>
    <property type="evidence" value="ECO:0007669"/>
    <property type="project" value="UniProtKB-KW"/>
</dbReference>
<evidence type="ECO:0000259" key="8">
    <source>
        <dbReference type="Pfam" id="PF08335"/>
    </source>
</evidence>
<evidence type="ECO:0000256" key="4">
    <source>
        <dbReference type="ARBA" id="ARBA00022840"/>
    </source>
</evidence>
<evidence type="ECO:0000256" key="1">
    <source>
        <dbReference type="ARBA" id="ARBA00022679"/>
    </source>
</evidence>
<dbReference type="SUPFAM" id="SSF81301">
    <property type="entry name" value="Nucleotidyltransferase"/>
    <property type="match status" value="2"/>
</dbReference>
<dbReference type="Gene3D" id="1.20.120.1510">
    <property type="match status" value="1"/>
</dbReference>
<name>A0A6J6N8B0_9ZZZZ</name>
<dbReference type="Gene3D" id="1.20.120.330">
    <property type="entry name" value="Nucleotidyltransferases domain 2"/>
    <property type="match status" value="2"/>
</dbReference>
<dbReference type="EMBL" id="CAEZXL010000037">
    <property type="protein sequence ID" value="CAB4682367.1"/>
    <property type="molecule type" value="Genomic_DNA"/>
</dbReference>
<organism evidence="9">
    <name type="scientific">freshwater metagenome</name>
    <dbReference type="NCBI Taxonomy" id="449393"/>
    <lineage>
        <taxon>unclassified sequences</taxon>
        <taxon>metagenomes</taxon>
        <taxon>ecological metagenomes</taxon>
    </lineage>
</organism>
<dbReference type="SUPFAM" id="SSF81593">
    <property type="entry name" value="Nucleotidyltransferase substrate binding subunit/domain"/>
    <property type="match status" value="2"/>
</dbReference>
<feature type="domain" description="Glutamate-ammonia ligase adenylyltransferase repeated" evidence="7">
    <location>
        <begin position="20"/>
        <end position="151"/>
    </location>
</feature>
<dbReference type="Pfam" id="PF03710">
    <property type="entry name" value="GlnE"/>
    <property type="match status" value="2"/>
</dbReference>
<dbReference type="NCBIfam" id="NF010707">
    <property type="entry name" value="PRK14109.1"/>
    <property type="match status" value="1"/>
</dbReference>
<keyword evidence="5" id="KW-0460">Magnesium</keyword>
<dbReference type="InterPro" id="IPR013546">
    <property type="entry name" value="PII_UdlTrfase/GS_AdlTrfase"/>
</dbReference>
<dbReference type="PANTHER" id="PTHR30621:SF0">
    <property type="entry name" value="BIFUNCTIONAL GLUTAMINE SYNTHETASE ADENYLYLTRANSFERASE_ADENYLYL-REMOVING ENZYME"/>
    <property type="match status" value="1"/>
</dbReference>
<feature type="domain" description="PII-uridylyltransferase/Glutamine-synthetase adenylyltransferase" evidence="8">
    <location>
        <begin position="678"/>
        <end position="817"/>
    </location>
</feature>
<evidence type="ECO:0000256" key="6">
    <source>
        <dbReference type="ARBA" id="ARBA00023268"/>
    </source>
</evidence>
<evidence type="ECO:0000313" key="9">
    <source>
        <dbReference type="EMBL" id="CAB4682367.1"/>
    </source>
</evidence>
<dbReference type="GO" id="GO:0005829">
    <property type="term" value="C:cytosol"/>
    <property type="evidence" value="ECO:0007669"/>
    <property type="project" value="TreeGrafter"/>
</dbReference>
<proteinExistence type="predicted"/>
<accession>A0A6J6N8B0</accession>
<dbReference type="GO" id="GO:0008882">
    <property type="term" value="F:[glutamate-ammonia-ligase] adenylyltransferase activity"/>
    <property type="evidence" value="ECO:0007669"/>
    <property type="project" value="InterPro"/>
</dbReference>
<reference evidence="9" key="1">
    <citation type="submission" date="2020-05" db="EMBL/GenBank/DDBJ databases">
        <authorList>
            <person name="Chiriac C."/>
            <person name="Salcher M."/>
            <person name="Ghai R."/>
            <person name="Kavagutti S V."/>
        </authorList>
    </citation>
    <scope>NUCLEOTIDE SEQUENCE</scope>
</reference>
<evidence type="ECO:0000256" key="3">
    <source>
        <dbReference type="ARBA" id="ARBA00022741"/>
    </source>
</evidence>
<gene>
    <name evidence="9" type="ORF">UFOPK2373_00340</name>
</gene>
<dbReference type="InterPro" id="IPR005190">
    <property type="entry name" value="GlnE_rpt_dom"/>
</dbReference>
<sequence>MAGAALEAGLVIARKELIESTEFGTFTEEEVNNTRLAVIGMGKGGAGELNYISDVDVIYVAESATETLENERMLAIATKLATRLMRAMDANNPEPALWQVDANLRPEGKSGALVRTLDSHQAYYSRWAENWEFQALLKAKPMAGDKELGSRYFAAVQPLVWQSTQRENFVESVQRMRERVSANIPEDEVDRQIKLGVGGLRDIEFTVQLLQLVHGRTDDSVHAPDTITAIDQLAAGGYIGRAEAQEFSQHYKFLRLIEHRIQMAQMRRTHLMPLEENAQRAIARSVNLAWTAEDLLKHWQEVKQQVRALHQKIFYRPLLAAVSKASDGLELSNDQAADRLAAIGFIDPKGALTHISALTSGLSRRAQIQKQLLPVLLQWFAEGTDPDSALLAFRRLSENLGESHWYLRMLRDSTGAAERMTVALSTSRLATAMLELIPEGAAWFEDVTQLHPQNLETLRMQSESLGTRHDSLEEFGKAIRHIRRRETLRLALGAVVGELTLKELGTGLTDITQWYLESLATAVLESMKHNDSPVLDLVDFGIVAMGRFGGAELGFGSDADVMFVYDPKPTIPVAIAQKAAELVISEIKRLATDPQLEFELDMDLRPEGKNGAVTRSLESYKAYYSRWADIWENQALLRARMIYGSAQLREGFNELVDAYRYPANFENKSIVEIRRIKARVENERLPQGADPKRHLKLGRGSLSDIEWLVQLLQLKHGNEHPSIRTPRTLEALEALVVAGLIEAHDARVLEEAWLLSSRIRSASVLWSNKRSDVLPTDRRQLEGMARILEYPRGSASKLEEDYLAFTRRSRMVFERLFFA</sequence>
<keyword evidence="4" id="KW-0067">ATP-binding</keyword>
<dbReference type="InterPro" id="IPR023057">
    <property type="entry name" value="GlnE"/>
</dbReference>